<proteinExistence type="predicted"/>
<sequence>MQNPKLLSKYYLKFTRELLVCNTIPEHRSIGAPNYKYPITSAAMTAFAAFYFQHPSLRSHESTLEQGVYLENFKKLFHREPVSCSQTVRNILDPVDQQSFVSVFDEVFRKLDRSGMFQALTFTPQVGLLLSGDGVDYFSSEEISCNNCSYAKHSQENGTKRTLYTHKMFNVGIIHPTENMFLPLSPEFITPQDGNKKQDCEQNAAKRWLTSFRARHKTVRATLQVDALHCNHEFLNIVLDHRFHFIATCKPGNSKTMYEWIETARNGKDTHVIEEKAIVKGKTKLFRYEYLSNVPIRDTEDSLRVNFISLSEIDPKTRKPIRKFEYVTDLPVKDKNVKTLIAAGRKRWKVENEGHNTLKNQGYYFDHNYGVRHEAA</sequence>
<accession>A0ABS0AYA4</accession>
<protein>
    <recommendedName>
        <fullName evidence="3">Transposase</fullName>
    </recommendedName>
</protein>
<evidence type="ECO:0008006" key="3">
    <source>
        <dbReference type="Google" id="ProtNLM"/>
    </source>
</evidence>
<dbReference type="Proteomes" id="UP001194714">
    <property type="component" value="Unassembled WGS sequence"/>
</dbReference>
<gene>
    <name evidence="1" type="ORF">NEPTK9_000621</name>
</gene>
<organism evidence="1 2">
    <name type="scientific">Candidatus Neptunichlamydia vexilliferae</name>
    <dbReference type="NCBI Taxonomy" id="1651774"/>
    <lineage>
        <taxon>Bacteria</taxon>
        <taxon>Pseudomonadati</taxon>
        <taxon>Chlamydiota</taxon>
        <taxon>Chlamydiia</taxon>
        <taxon>Parachlamydiales</taxon>
        <taxon>Simkaniaceae</taxon>
        <taxon>Candidatus Neptunichlamydia</taxon>
    </lineage>
</organism>
<evidence type="ECO:0000313" key="2">
    <source>
        <dbReference type="Proteomes" id="UP001194714"/>
    </source>
</evidence>
<reference evidence="1 2" key="1">
    <citation type="submission" date="2020-01" db="EMBL/GenBank/DDBJ databases">
        <title>Draft genome sequence of Cand. Neptunochlamydia vexilliferae K9.</title>
        <authorList>
            <person name="Schulz F."/>
            <person name="Koestlbacher S."/>
            <person name="Wascher F."/>
            <person name="Pizzetti I."/>
            <person name="Horn M."/>
        </authorList>
    </citation>
    <scope>NUCLEOTIDE SEQUENCE [LARGE SCALE GENOMIC DNA]</scope>
    <source>
        <strain evidence="1 2">K9</strain>
    </source>
</reference>
<dbReference type="EMBL" id="JAAEJV010000011">
    <property type="protein sequence ID" value="MBF5059114.1"/>
    <property type="molecule type" value="Genomic_DNA"/>
</dbReference>
<keyword evidence="2" id="KW-1185">Reference proteome</keyword>
<name>A0ABS0AYA4_9BACT</name>
<comment type="caution">
    <text evidence="1">The sequence shown here is derived from an EMBL/GenBank/DDBJ whole genome shotgun (WGS) entry which is preliminary data.</text>
</comment>
<evidence type="ECO:0000313" key="1">
    <source>
        <dbReference type="EMBL" id="MBF5059114.1"/>
    </source>
</evidence>